<organism evidence="1 2">
    <name type="scientific">Syntrophus gentianae</name>
    <dbReference type="NCBI Taxonomy" id="43775"/>
    <lineage>
        <taxon>Bacteria</taxon>
        <taxon>Pseudomonadati</taxon>
        <taxon>Thermodesulfobacteriota</taxon>
        <taxon>Syntrophia</taxon>
        <taxon>Syntrophales</taxon>
        <taxon>Syntrophaceae</taxon>
        <taxon>Syntrophus</taxon>
    </lineage>
</organism>
<reference evidence="1 2" key="1">
    <citation type="submission" date="2016-10" db="EMBL/GenBank/DDBJ databases">
        <authorList>
            <person name="de Groot N.N."/>
        </authorList>
    </citation>
    <scope>NUCLEOTIDE SEQUENCE [LARGE SCALE GENOMIC DNA]</scope>
    <source>
        <strain evidence="1 2">DSM 8423</strain>
    </source>
</reference>
<dbReference type="GO" id="GO:0019058">
    <property type="term" value="P:viral life cycle"/>
    <property type="evidence" value="ECO:0007669"/>
    <property type="project" value="InterPro"/>
</dbReference>
<keyword evidence="2" id="KW-1185">Reference proteome</keyword>
<evidence type="ECO:0000313" key="1">
    <source>
        <dbReference type="EMBL" id="SEM74920.1"/>
    </source>
</evidence>
<dbReference type="AlphaFoldDB" id="A0A1H8AW28"/>
<accession>A0A1H8AW28</accession>
<dbReference type="RefSeq" id="WP_093884791.1">
    <property type="nucleotide sequence ID" value="NZ_FOBS01000042.1"/>
</dbReference>
<dbReference type="EMBL" id="FOBS01000042">
    <property type="protein sequence ID" value="SEM74920.1"/>
    <property type="molecule type" value="Genomic_DNA"/>
</dbReference>
<protein>
    <submittedName>
        <fullName evidence="1">GpW protein</fullName>
    </submittedName>
</protein>
<dbReference type="Gene3D" id="3.30.1580.10">
    <property type="entry name" value="Head-to-tail joining protein W"/>
    <property type="match status" value="1"/>
</dbReference>
<dbReference type="OrthoDB" id="6172205at2"/>
<gene>
    <name evidence="1" type="ORF">SAMN04489760_1425</name>
</gene>
<sequence length="72" mass="7920">MAYSDTNLSNIESAIIALATGARKVRVTMGDKSIEYSDADLDKLRSLRSDMMAEQTNKANSRYFLITTGKGL</sequence>
<name>A0A1H8AW28_9BACT</name>
<dbReference type="InterPro" id="IPR036626">
    <property type="entry name" value="GpW_sf"/>
</dbReference>
<evidence type="ECO:0000313" key="2">
    <source>
        <dbReference type="Proteomes" id="UP000198744"/>
    </source>
</evidence>
<dbReference type="Proteomes" id="UP000198744">
    <property type="component" value="Unassembled WGS sequence"/>
</dbReference>
<dbReference type="STRING" id="43775.SAMN04489760_1425"/>
<proteinExistence type="predicted"/>